<dbReference type="CDD" id="cd06664">
    <property type="entry name" value="IscU_like"/>
    <property type="match status" value="1"/>
</dbReference>
<dbReference type="GO" id="GO:0051536">
    <property type="term" value="F:iron-sulfur cluster binding"/>
    <property type="evidence" value="ECO:0007669"/>
    <property type="project" value="InterPro"/>
</dbReference>
<dbReference type="EMBL" id="UINC01002520">
    <property type="protein sequence ID" value="SUZ97557.1"/>
    <property type="molecule type" value="Genomic_DNA"/>
</dbReference>
<evidence type="ECO:0000313" key="2">
    <source>
        <dbReference type="EMBL" id="SUZ97557.1"/>
    </source>
</evidence>
<dbReference type="AlphaFoldDB" id="A0A381S5P7"/>
<name>A0A381S5P7_9ZZZZ</name>
<dbReference type="GO" id="GO:0016226">
    <property type="term" value="P:iron-sulfur cluster assembly"/>
    <property type="evidence" value="ECO:0007669"/>
    <property type="project" value="InterPro"/>
</dbReference>
<dbReference type="Pfam" id="PF01592">
    <property type="entry name" value="NifU_N"/>
    <property type="match status" value="1"/>
</dbReference>
<dbReference type="PANTHER" id="PTHR10093">
    <property type="entry name" value="IRON-SULFUR CLUSTER ASSEMBLY ENZYME NIFU HOMOLOG"/>
    <property type="match status" value="1"/>
</dbReference>
<dbReference type="SUPFAM" id="SSF82649">
    <property type="entry name" value="SufE/NifU"/>
    <property type="match status" value="1"/>
</dbReference>
<proteinExistence type="predicted"/>
<protein>
    <recommendedName>
        <fullName evidence="1">NIF system FeS cluster assembly NifU N-terminal domain-containing protein</fullName>
    </recommendedName>
</protein>
<dbReference type="GO" id="GO:0005506">
    <property type="term" value="F:iron ion binding"/>
    <property type="evidence" value="ECO:0007669"/>
    <property type="project" value="InterPro"/>
</dbReference>
<reference evidence="2" key="1">
    <citation type="submission" date="2018-05" db="EMBL/GenBank/DDBJ databases">
        <authorList>
            <person name="Lanie J.A."/>
            <person name="Ng W.-L."/>
            <person name="Kazmierczak K.M."/>
            <person name="Andrzejewski T.M."/>
            <person name="Davidsen T.M."/>
            <person name="Wayne K.J."/>
            <person name="Tettelin H."/>
            <person name="Glass J.I."/>
            <person name="Rusch D."/>
            <person name="Podicherti R."/>
            <person name="Tsui H.-C.T."/>
            <person name="Winkler M.E."/>
        </authorList>
    </citation>
    <scope>NUCLEOTIDE SEQUENCE</scope>
</reference>
<dbReference type="InterPro" id="IPR002871">
    <property type="entry name" value="NIF_FeS_clus_asmbl_NifU_N"/>
</dbReference>
<gene>
    <name evidence="2" type="ORF">METZ01_LOCUS50411</name>
</gene>
<accession>A0A381S5P7</accession>
<feature type="domain" description="NIF system FeS cluster assembly NifU N-terminal" evidence="1">
    <location>
        <begin position="9"/>
        <end position="127"/>
    </location>
</feature>
<evidence type="ECO:0000259" key="1">
    <source>
        <dbReference type="Pfam" id="PF01592"/>
    </source>
</evidence>
<dbReference type="Gene3D" id="3.90.1010.10">
    <property type="match status" value="1"/>
</dbReference>
<dbReference type="NCBIfam" id="TIGR01994">
    <property type="entry name" value="SUF_scaf_2"/>
    <property type="match status" value="1"/>
</dbReference>
<organism evidence="2">
    <name type="scientific">marine metagenome</name>
    <dbReference type="NCBI Taxonomy" id="408172"/>
    <lineage>
        <taxon>unclassified sequences</taxon>
        <taxon>metagenomes</taxon>
        <taxon>ecological metagenomes</taxon>
    </lineage>
</organism>
<sequence>MDKKLNKLYQSTILEHGHDPKNFGRLDKYDQFAEGFNPLCGDKINIFCKYNFNLKLEITFESVSCVICTASASLMTTELEGNSKDKAIALIDEVLDGLHCSTLDQKTLSKQITMLDGVKEFPSRIQCAALPWTTTRKAITEHETRLE</sequence>